<comment type="caution">
    <text evidence="1">The sequence shown here is derived from an EMBL/GenBank/DDBJ whole genome shotgun (WGS) entry which is preliminary data.</text>
</comment>
<accession>A0A812Q7J9</accession>
<proteinExistence type="predicted"/>
<evidence type="ECO:0000313" key="1">
    <source>
        <dbReference type="EMBL" id="CAE7388653.1"/>
    </source>
</evidence>
<keyword evidence="2" id="KW-1185">Reference proteome</keyword>
<dbReference type="AlphaFoldDB" id="A0A812Q7J9"/>
<reference evidence="1" key="1">
    <citation type="submission" date="2021-02" db="EMBL/GenBank/DDBJ databases">
        <authorList>
            <person name="Dougan E. K."/>
            <person name="Rhodes N."/>
            <person name="Thang M."/>
            <person name="Chan C."/>
        </authorList>
    </citation>
    <scope>NUCLEOTIDE SEQUENCE</scope>
</reference>
<dbReference type="Proteomes" id="UP000649617">
    <property type="component" value="Unassembled WGS sequence"/>
</dbReference>
<sequence length="246" mass="27384">MALLQTAAMSVMEAPAKRSTGNLTPSFPELGRLGRDKAEGDAALAIAPELEAAEPITWLHIPKCGTSFLNALIHLPAVCPGVNTSYRVDEDFLGERFEDEFFRQCPEVCDESKFNCEPLHHDGIGSRYETELKGHLVTMIREPQQRILSAFHDPVWRHGSFTADAAKYAEKQRGGMTCQILRDGSMDPPPKECRDLTEADARLAAVRLREGFAFVGISDEWDLSICLFHRIFGGECLASDFEDDRP</sequence>
<organism evidence="1 2">
    <name type="scientific">Symbiodinium pilosum</name>
    <name type="common">Dinoflagellate</name>
    <dbReference type="NCBI Taxonomy" id="2952"/>
    <lineage>
        <taxon>Eukaryota</taxon>
        <taxon>Sar</taxon>
        <taxon>Alveolata</taxon>
        <taxon>Dinophyceae</taxon>
        <taxon>Suessiales</taxon>
        <taxon>Symbiodiniaceae</taxon>
        <taxon>Symbiodinium</taxon>
    </lineage>
</organism>
<protein>
    <recommendedName>
        <fullName evidence="3">Sulfotransferase domain-containing protein</fullName>
    </recommendedName>
</protein>
<dbReference type="OrthoDB" id="436009at2759"/>
<dbReference type="InterPro" id="IPR027417">
    <property type="entry name" value="P-loop_NTPase"/>
</dbReference>
<evidence type="ECO:0008006" key="3">
    <source>
        <dbReference type="Google" id="ProtNLM"/>
    </source>
</evidence>
<dbReference type="Gene3D" id="3.40.50.300">
    <property type="entry name" value="P-loop containing nucleotide triphosphate hydrolases"/>
    <property type="match status" value="1"/>
</dbReference>
<gene>
    <name evidence="1" type="ORF">SPIL2461_LOCUS9517</name>
</gene>
<dbReference type="EMBL" id="CAJNIZ010016668">
    <property type="protein sequence ID" value="CAE7388653.1"/>
    <property type="molecule type" value="Genomic_DNA"/>
</dbReference>
<feature type="non-terminal residue" evidence="1">
    <location>
        <position position="246"/>
    </location>
</feature>
<evidence type="ECO:0000313" key="2">
    <source>
        <dbReference type="Proteomes" id="UP000649617"/>
    </source>
</evidence>
<name>A0A812Q7J9_SYMPI</name>